<proteinExistence type="predicted"/>
<keyword evidence="1 4" id="KW-0808">Transferase</keyword>
<keyword evidence="5" id="KW-1185">Reference proteome</keyword>
<gene>
    <name evidence="4" type="ORF">SAMN05428953_105337</name>
</gene>
<dbReference type="EMBL" id="FNEE01000005">
    <property type="protein sequence ID" value="SDJ33439.1"/>
    <property type="molecule type" value="Genomic_DNA"/>
</dbReference>
<dbReference type="InterPro" id="IPR000182">
    <property type="entry name" value="GNAT_dom"/>
</dbReference>
<evidence type="ECO:0000259" key="3">
    <source>
        <dbReference type="PROSITE" id="PS51186"/>
    </source>
</evidence>
<dbReference type="Pfam" id="PF00583">
    <property type="entry name" value="Acetyltransf_1"/>
    <property type="match status" value="1"/>
</dbReference>
<dbReference type="PANTHER" id="PTHR43877:SF1">
    <property type="entry name" value="ACETYLTRANSFERASE"/>
    <property type="match status" value="1"/>
</dbReference>
<dbReference type="Gene3D" id="3.40.630.30">
    <property type="match status" value="1"/>
</dbReference>
<dbReference type="SUPFAM" id="SSF55729">
    <property type="entry name" value="Acyl-CoA N-acyltransferases (Nat)"/>
    <property type="match status" value="1"/>
</dbReference>
<evidence type="ECO:0000313" key="4">
    <source>
        <dbReference type="EMBL" id="SDJ33439.1"/>
    </source>
</evidence>
<feature type="domain" description="N-acetyltransferase" evidence="3">
    <location>
        <begin position="5"/>
        <end position="143"/>
    </location>
</feature>
<dbReference type="GO" id="GO:0016747">
    <property type="term" value="F:acyltransferase activity, transferring groups other than amino-acyl groups"/>
    <property type="evidence" value="ECO:0007669"/>
    <property type="project" value="InterPro"/>
</dbReference>
<dbReference type="InterPro" id="IPR016181">
    <property type="entry name" value="Acyl_CoA_acyltransferase"/>
</dbReference>
<dbReference type="RefSeq" id="WP_091593494.1">
    <property type="nucleotide sequence ID" value="NZ_FNEE01000005.1"/>
</dbReference>
<organism evidence="4 5">
    <name type="scientific">Mesorhizobium muleiense</name>
    <dbReference type="NCBI Taxonomy" id="1004279"/>
    <lineage>
        <taxon>Bacteria</taxon>
        <taxon>Pseudomonadati</taxon>
        <taxon>Pseudomonadota</taxon>
        <taxon>Alphaproteobacteria</taxon>
        <taxon>Hyphomicrobiales</taxon>
        <taxon>Phyllobacteriaceae</taxon>
        <taxon>Mesorhizobium</taxon>
    </lineage>
</organism>
<evidence type="ECO:0000256" key="2">
    <source>
        <dbReference type="ARBA" id="ARBA00023315"/>
    </source>
</evidence>
<name>A0A1G8SW23_9HYPH</name>
<dbReference type="PANTHER" id="PTHR43877">
    <property type="entry name" value="AMINOALKYLPHOSPHONATE N-ACETYLTRANSFERASE-RELATED-RELATED"/>
    <property type="match status" value="1"/>
</dbReference>
<dbReference type="AlphaFoldDB" id="A0A1G8SW23"/>
<dbReference type="PROSITE" id="PS51186">
    <property type="entry name" value="GNAT"/>
    <property type="match status" value="1"/>
</dbReference>
<dbReference type="CDD" id="cd04301">
    <property type="entry name" value="NAT_SF"/>
    <property type="match status" value="1"/>
</dbReference>
<evidence type="ECO:0000256" key="1">
    <source>
        <dbReference type="ARBA" id="ARBA00022679"/>
    </source>
</evidence>
<accession>A0A1G8SW23</accession>
<evidence type="ECO:0000313" key="5">
    <source>
        <dbReference type="Proteomes" id="UP000198894"/>
    </source>
</evidence>
<dbReference type="Proteomes" id="UP000198894">
    <property type="component" value="Unassembled WGS sequence"/>
</dbReference>
<sequence length="148" mass="16855">MPSRIRLKRVESDGDWAAYHRIRKRVLWENRGLDGYDEQHPDDRLTSNHPLLLMHDGKPVGTARLDVAGPRLGVVRLVAIKPNLQRRGLGRILMQEVESYARHVGLERLEVNAAKEAEGFYQSLGWVAVRSDRKNPLMTKSLSPGEIQ</sequence>
<keyword evidence="2" id="KW-0012">Acyltransferase</keyword>
<reference evidence="5" key="1">
    <citation type="submission" date="2016-10" db="EMBL/GenBank/DDBJ databases">
        <authorList>
            <person name="Varghese N."/>
            <person name="Submissions S."/>
        </authorList>
    </citation>
    <scope>NUCLEOTIDE SEQUENCE [LARGE SCALE GENOMIC DNA]</scope>
    <source>
        <strain evidence="5">CGMCC 1.11022</strain>
    </source>
</reference>
<dbReference type="InterPro" id="IPR050832">
    <property type="entry name" value="Bact_Acetyltransf"/>
</dbReference>
<protein>
    <submittedName>
        <fullName evidence="4">Acetyltransferase (GNAT) domain-containing protein</fullName>
    </submittedName>
</protein>